<dbReference type="InterPro" id="IPR018060">
    <property type="entry name" value="HTH_AraC"/>
</dbReference>
<feature type="transmembrane region" description="Helical" evidence="5">
    <location>
        <begin position="291"/>
        <end position="312"/>
    </location>
</feature>
<keyword evidence="5" id="KW-0812">Transmembrane</keyword>
<keyword evidence="2" id="KW-0238">DNA-binding</keyword>
<dbReference type="PROSITE" id="PS01124">
    <property type="entry name" value="HTH_ARAC_FAMILY_2"/>
    <property type="match status" value="1"/>
</dbReference>
<evidence type="ECO:0000313" key="7">
    <source>
        <dbReference type="EMBL" id="MFC0473310.1"/>
    </source>
</evidence>
<keyword evidence="8" id="KW-1185">Reference proteome</keyword>
<gene>
    <name evidence="7" type="ORF">ACFFHM_23105</name>
</gene>
<feature type="transmembrane region" description="Helical" evidence="5">
    <location>
        <begin position="6"/>
        <end position="31"/>
    </location>
</feature>
<keyword evidence="5" id="KW-1133">Transmembrane helix</keyword>
<dbReference type="Gene3D" id="1.10.10.60">
    <property type="entry name" value="Homeodomain-like"/>
    <property type="match status" value="2"/>
</dbReference>
<dbReference type="InterPro" id="IPR009057">
    <property type="entry name" value="Homeodomain-like_sf"/>
</dbReference>
<dbReference type="RefSeq" id="WP_335959899.1">
    <property type="nucleotide sequence ID" value="NZ_JAXBLX010000007.1"/>
</dbReference>
<organism evidence="7 8">
    <name type="scientific">Halalkalibacter kiskunsagensis</name>
    <dbReference type="NCBI Taxonomy" id="1548599"/>
    <lineage>
        <taxon>Bacteria</taxon>
        <taxon>Bacillati</taxon>
        <taxon>Bacillota</taxon>
        <taxon>Bacilli</taxon>
        <taxon>Bacillales</taxon>
        <taxon>Bacillaceae</taxon>
        <taxon>Halalkalibacter</taxon>
    </lineage>
</organism>
<dbReference type="PANTHER" id="PTHR43280">
    <property type="entry name" value="ARAC-FAMILY TRANSCRIPTIONAL REGULATOR"/>
    <property type="match status" value="1"/>
</dbReference>
<evidence type="ECO:0000259" key="6">
    <source>
        <dbReference type="PROSITE" id="PS01124"/>
    </source>
</evidence>
<feature type="coiled-coil region" evidence="4">
    <location>
        <begin position="343"/>
        <end position="377"/>
    </location>
</feature>
<dbReference type="SUPFAM" id="SSF46689">
    <property type="entry name" value="Homeodomain-like"/>
    <property type="match status" value="2"/>
</dbReference>
<evidence type="ECO:0000256" key="3">
    <source>
        <dbReference type="ARBA" id="ARBA00023163"/>
    </source>
</evidence>
<dbReference type="Pfam" id="PF12833">
    <property type="entry name" value="HTH_18"/>
    <property type="match status" value="1"/>
</dbReference>
<accession>A0ABV6KJ14</accession>
<keyword evidence="3" id="KW-0804">Transcription</keyword>
<evidence type="ECO:0000256" key="2">
    <source>
        <dbReference type="ARBA" id="ARBA00023125"/>
    </source>
</evidence>
<keyword evidence="5" id="KW-0472">Membrane</keyword>
<dbReference type="SMART" id="SM00342">
    <property type="entry name" value="HTH_ARAC"/>
    <property type="match status" value="1"/>
</dbReference>
<evidence type="ECO:0000313" key="8">
    <source>
        <dbReference type="Proteomes" id="UP001589838"/>
    </source>
</evidence>
<protein>
    <submittedName>
        <fullName evidence="7">Helix-turn-helix domain-containing protein</fullName>
    </submittedName>
</protein>
<dbReference type="InterPro" id="IPR041522">
    <property type="entry name" value="CdaR_GGDEF"/>
</dbReference>
<keyword evidence="1" id="KW-0805">Transcription regulation</keyword>
<feature type="domain" description="HTH araC/xylS-type" evidence="6">
    <location>
        <begin position="663"/>
        <end position="761"/>
    </location>
</feature>
<name>A0ABV6KJ14_9BACI</name>
<evidence type="ECO:0000256" key="4">
    <source>
        <dbReference type="SAM" id="Coils"/>
    </source>
</evidence>
<evidence type="ECO:0000256" key="1">
    <source>
        <dbReference type="ARBA" id="ARBA00023015"/>
    </source>
</evidence>
<dbReference type="Proteomes" id="UP001589838">
    <property type="component" value="Unassembled WGS sequence"/>
</dbReference>
<dbReference type="Pfam" id="PF17853">
    <property type="entry name" value="GGDEF_2"/>
    <property type="match status" value="1"/>
</dbReference>
<dbReference type="PANTHER" id="PTHR43280:SF10">
    <property type="entry name" value="REGULATORY PROTEIN POCR"/>
    <property type="match status" value="1"/>
</dbReference>
<dbReference type="EMBL" id="JBHLUX010000093">
    <property type="protein sequence ID" value="MFC0473310.1"/>
    <property type="molecule type" value="Genomic_DNA"/>
</dbReference>
<sequence length="766" mass="90065">MRSQSLLTKLIVFGCIISIIPVVIVGVFSYVQSSKHIQEKVNDEKLQTIRQIHSNIEQVLVTVHHSVNNTIDSPLMEEAIRRPLVGEDFRIYRELRQARSNLQSYDTKVREVILLNFQENWIINNQGLYRLHDHPDKSNYMSYLNLEHDSTWLLLNNEDFSYPLTNRKCNYTISLVKKLPVKLSNKYGLAFTNIPTCSLSEMINVDEHSDKVMITDENYRIIVHRDQSMIGKTLIEAGYVDTLDHFSEKSGQFNTSSNDPHTVTYYTSDFNNWHYISFSSIDLLTAESKKIGWLTFFIVTFIILSCVLYIWIISRKLYSPVNKLIHLIEDNWPDQNREKKNELEMIEEHINDLFSSNSNLENELMEHRQQVKSLFINRLYTGNYKTSEIAEKLEYFQLSQIVEEWNHMVVFTLHVDTYDKNKYESPATEKLFFAVKNLVEEAIDKEHKFPVVWIDQTLVTLIGFGDNNTNNLQDIVYELTETIQSKIKKSLNVSVSIGISLPFKEMKEAARAYREGVEALKHRMKLGKGVIIDFNSINSGKHSVIFDYPKRTEEELLMAIKIADEEKALEQLKIWIEKAFKNTQSPREYQISMMRLLNNLLMIKQEGGVSFQQIEVFHASLYDELLKLQMKDDIEEWFKRRLILPLIKVFSDRRDSQFHNLSEKMIDLIQNNYNTDITLEECASKLHYNANYLSSVFKQETNYTFSEYLAMYRFKIAKQWLTETNMTVKDIADKLKYTNSQNFIRSFKKLEEMTPGQYREKYRKSS</sequence>
<keyword evidence="4" id="KW-0175">Coiled coil</keyword>
<evidence type="ECO:0000256" key="5">
    <source>
        <dbReference type="SAM" id="Phobius"/>
    </source>
</evidence>
<proteinExistence type="predicted"/>
<comment type="caution">
    <text evidence="7">The sequence shown here is derived from an EMBL/GenBank/DDBJ whole genome shotgun (WGS) entry which is preliminary data.</text>
</comment>
<reference evidence="7 8" key="1">
    <citation type="submission" date="2024-09" db="EMBL/GenBank/DDBJ databases">
        <authorList>
            <person name="Sun Q."/>
            <person name="Mori K."/>
        </authorList>
    </citation>
    <scope>NUCLEOTIDE SEQUENCE [LARGE SCALE GENOMIC DNA]</scope>
    <source>
        <strain evidence="7 8">NCAIM B.02610</strain>
    </source>
</reference>